<keyword evidence="4" id="KW-1185">Reference proteome</keyword>
<dbReference type="PIRSF" id="PIRSF015853">
    <property type="entry name" value="Pep_DppA"/>
    <property type="match status" value="1"/>
</dbReference>
<dbReference type="InterPro" id="IPR027476">
    <property type="entry name" value="DppA_N"/>
</dbReference>
<dbReference type="GO" id="GO:0046872">
    <property type="term" value="F:metal ion binding"/>
    <property type="evidence" value="ECO:0007669"/>
    <property type="project" value="UniProtKB-KW"/>
</dbReference>
<gene>
    <name evidence="3" type="ORF">CD29_09975</name>
</gene>
<feature type="binding site" evidence="2">
    <location>
        <position position="105"/>
    </location>
    <ligand>
        <name>Zn(2+)</name>
        <dbReference type="ChEBI" id="CHEBI:29105"/>
        <label>2</label>
    </ligand>
</feature>
<protein>
    <submittedName>
        <fullName evidence="3">Amino acid amidase</fullName>
    </submittedName>
</protein>
<dbReference type="Pfam" id="PF04951">
    <property type="entry name" value="Peptidase_M55"/>
    <property type="match status" value="1"/>
</dbReference>
<dbReference type="Gene3D" id="3.30.1360.130">
    <property type="entry name" value="Dipeptide transport protein"/>
    <property type="match status" value="1"/>
</dbReference>
<feature type="binding site" evidence="2">
    <location>
        <position position="8"/>
    </location>
    <ligand>
        <name>Zn(2+)</name>
        <dbReference type="ChEBI" id="CHEBI:29105"/>
        <label>1</label>
    </ligand>
</feature>
<name>A0A0A3I1I3_9BACL</name>
<dbReference type="InterPro" id="IPR007035">
    <property type="entry name" value="Peptidase_M55"/>
</dbReference>
<evidence type="ECO:0000313" key="3">
    <source>
        <dbReference type="EMBL" id="KGR78696.1"/>
    </source>
</evidence>
<feature type="binding site" evidence="2">
    <location>
        <position position="60"/>
    </location>
    <ligand>
        <name>Zn(2+)</name>
        <dbReference type="ChEBI" id="CHEBI:29105"/>
        <label>2</label>
    </ligand>
</feature>
<evidence type="ECO:0000256" key="1">
    <source>
        <dbReference type="PIRSR" id="PIRSR015853-1"/>
    </source>
</evidence>
<organism evidence="3 4">
    <name type="scientific">Ureibacillus manganicus DSM 26584</name>
    <dbReference type="NCBI Taxonomy" id="1384049"/>
    <lineage>
        <taxon>Bacteria</taxon>
        <taxon>Bacillati</taxon>
        <taxon>Bacillota</taxon>
        <taxon>Bacilli</taxon>
        <taxon>Bacillales</taxon>
        <taxon>Caryophanaceae</taxon>
        <taxon>Ureibacillus</taxon>
    </lineage>
</organism>
<evidence type="ECO:0000313" key="4">
    <source>
        <dbReference type="Proteomes" id="UP000030416"/>
    </source>
</evidence>
<evidence type="ECO:0000256" key="2">
    <source>
        <dbReference type="PIRSR" id="PIRSR015853-2"/>
    </source>
</evidence>
<dbReference type="OrthoDB" id="9785420at2"/>
<feature type="binding site" evidence="2">
    <location>
        <position position="134"/>
    </location>
    <ligand>
        <name>Zn(2+)</name>
        <dbReference type="ChEBI" id="CHEBI:29105"/>
        <label>2</label>
    </ligand>
</feature>
<proteinExistence type="predicted"/>
<sequence length="264" mass="29017">MKVFISADLEGVAGSTTWIETEKNTPDYAPFQQQMTKEVEAAIEGAIAGGATEILLKDAHDSARNIDISNLPENVKIIRGWTGDPMCMVAGLDASFDRAIFIGYHSKGGSHRNPLAHTLVVNADVKINGEYASEFLINTYAAALHGVPVAFVSGDVGLTEEIMTVNENIVTYATKEGIGGATLSVSPKLAISETKRLVEEAMKVEKNSLQVNLPEKFVVEIVYRDHTRAFRNSFYPGAKFKPHNTVEYETENYFDVLRILQFLT</sequence>
<dbReference type="AlphaFoldDB" id="A0A0A3I1I3"/>
<dbReference type="SUPFAM" id="SSF63992">
    <property type="entry name" value="Dipeptide transport protein"/>
    <property type="match status" value="1"/>
</dbReference>
<dbReference type="Gene3D" id="3.40.50.10780">
    <property type="entry name" value="Dipeptide transport protein"/>
    <property type="match status" value="1"/>
</dbReference>
<keyword evidence="2" id="KW-0479">Metal-binding</keyword>
<accession>A0A0A3I1I3</accession>
<feature type="binding site" evidence="2">
    <location>
        <position position="8"/>
    </location>
    <ligand>
        <name>Zn(2+)</name>
        <dbReference type="ChEBI" id="CHEBI:29105"/>
        <label>2</label>
    </ligand>
</feature>
<reference evidence="3 4" key="1">
    <citation type="submission" date="2014-02" db="EMBL/GenBank/DDBJ databases">
        <title>Draft genome sequence of Lysinibacillus manganicus DSM 26584T.</title>
        <authorList>
            <person name="Zhang F."/>
            <person name="Wang G."/>
            <person name="Zhang L."/>
        </authorList>
    </citation>
    <scope>NUCLEOTIDE SEQUENCE [LARGE SCALE GENOMIC DNA]</scope>
    <source>
        <strain evidence="3 4">DSM 26584</strain>
    </source>
</reference>
<feature type="binding site" evidence="2">
    <location>
        <position position="10"/>
    </location>
    <ligand>
        <name>Zn(2+)</name>
        <dbReference type="ChEBI" id="CHEBI:29105"/>
        <label>1</label>
    </ligand>
</feature>
<dbReference type="RefSeq" id="WP_036185914.1">
    <property type="nucleotide sequence ID" value="NZ_AVDA01000010.1"/>
</dbReference>
<feature type="active site" description="Nucleophile" evidence="1">
    <location>
        <position position="117"/>
    </location>
</feature>
<dbReference type="InterPro" id="IPR036177">
    <property type="entry name" value="Peptidase_M55_sf"/>
</dbReference>
<dbReference type="EMBL" id="JPVN01000010">
    <property type="protein sequence ID" value="KGR78696.1"/>
    <property type="molecule type" value="Genomic_DNA"/>
</dbReference>
<dbReference type="eggNOG" id="COG2362">
    <property type="taxonomic scope" value="Bacteria"/>
</dbReference>
<dbReference type="Proteomes" id="UP000030416">
    <property type="component" value="Unassembled WGS sequence"/>
</dbReference>
<keyword evidence="2" id="KW-0862">Zinc</keyword>
<dbReference type="STRING" id="1384049.CD29_09975"/>
<dbReference type="CDD" id="cd08770">
    <property type="entry name" value="DAP_dppA_3"/>
    <property type="match status" value="1"/>
</dbReference>
<comment type="caution">
    <text evidence="3">The sequence shown here is derived from an EMBL/GenBank/DDBJ whole genome shotgun (WGS) entry which is preliminary data.</text>
</comment>